<keyword evidence="2" id="KW-1185">Reference proteome</keyword>
<evidence type="ECO:0000313" key="2">
    <source>
        <dbReference type="Proteomes" id="UP000036097"/>
    </source>
</evidence>
<reference evidence="1 2" key="1">
    <citation type="submission" date="2015-05" db="EMBL/GenBank/DDBJ databases">
        <title>Photobacterium galathea sp. nov.</title>
        <authorList>
            <person name="Machado H."/>
            <person name="Gram L."/>
        </authorList>
    </citation>
    <scope>NUCLEOTIDE SEQUENCE [LARGE SCALE GENOMIC DNA]</scope>
    <source>
        <strain evidence="1 2">CGMCC 1.12159</strain>
    </source>
</reference>
<accession>A0A0J1JMN0</accession>
<dbReference type="PATRIC" id="fig|1195763.3.peg.4273"/>
<proteinExistence type="predicted"/>
<evidence type="ECO:0000313" key="1">
    <source>
        <dbReference type="EMBL" id="KLV03397.1"/>
    </source>
</evidence>
<dbReference type="AlphaFoldDB" id="A0A0J1JMN0"/>
<dbReference type="Proteomes" id="UP000036097">
    <property type="component" value="Unassembled WGS sequence"/>
</dbReference>
<dbReference type="STRING" id="1195763.ABT56_19965"/>
<organism evidence="1 2">
    <name type="scientific">Photobacterium aquae</name>
    <dbReference type="NCBI Taxonomy" id="1195763"/>
    <lineage>
        <taxon>Bacteria</taxon>
        <taxon>Pseudomonadati</taxon>
        <taxon>Pseudomonadota</taxon>
        <taxon>Gammaproteobacteria</taxon>
        <taxon>Vibrionales</taxon>
        <taxon>Vibrionaceae</taxon>
        <taxon>Photobacterium</taxon>
    </lineage>
</organism>
<name>A0A0J1JMN0_9GAMM</name>
<protein>
    <submittedName>
        <fullName evidence="1">Uncharacterized protein</fullName>
    </submittedName>
</protein>
<sequence>MVIGLGQLYLNNTNDSKFPLGDFIAVHSALPSIFPIENLASTSKYDWIYQPSYTFFSGERRKNLGILNEETFEDAYGKGRFDLNPKVTLLKSGETQYFNPKIR</sequence>
<gene>
    <name evidence="1" type="ORF">ABT56_19965</name>
</gene>
<comment type="caution">
    <text evidence="1">The sequence shown here is derived from an EMBL/GenBank/DDBJ whole genome shotgun (WGS) entry which is preliminary data.</text>
</comment>
<dbReference type="EMBL" id="LDOT01000034">
    <property type="protein sequence ID" value="KLV03397.1"/>
    <property type="molecule type" value="Genomic_DNA"/>
</dbReference>